<evidence type="ECO:0000256" key="7">
    <source>
        <dbReference type="ARBA" id="ARBA00023157"/>
    </source>
</evidence>
<feature type="domain" description="Peptidase C1A papain C-terminal" evidence="8">
    <location>
        <begin position="98"/>
        <end position="343"/>
    </location>
</feature>
<gene>
    <name evidence="9" type="ORF">QR98_0010670</name>
</gene>
<dbReference type="SUPFAM" id="SSF54001">
    <property type="entry name" value="Cysteine proteinases"/>
    <property type="match status" value="2"/>
</dbReference>
<dbReference type="GO" id="GO:0004197">
    <property type="term" value="F:cysteine-type endopeptidase activity"/>
    <property type="evidence" value="ECO:0007669"/>
    <property type="project" value="InterPro"/>
</dbReference>
<dbReference type="InterPro" id="IPR012599">
    <property type="entry name" value="Propeptide_C1A"/>
</dbReference>
<sequence length="674" mass="76128">MFKNFSQLKILFLLISSTIAIRIFDRDIIITDEIDAKYFTDDFIESLNARNDSTWTAGRNFDESTPLEHLRGLLGTNLWTKDYNTPYRIVDLQQNIPLPRSFDSRNHWPKCRSIGEIPNQGSCGSCWAVVAAQVLTDRYCIHANVQTTLSAEDLLECCVECAQSCKSGHMHKAWLYLQSNGTVTGGSYGSKLGCKPYSFSPCGYSGSLPKCQKNVLKPGCVRKCTVEGFKKPYDQDKHRTQGIFRVPPIPEAIQHEIYHGGPVQAGFYPSKDFYHYRGGVYQSTLNTTWGGHSVKIIGWGEENGIQYWLGVNSWGPEWGLGGLFKVKRGSNHLKIEEHVYGEKPDSLNEIDFQYYLSDEFINEINRHQSSWKAGRNFPPESSEEYLKGLMGTKLFDANDTTPYKSLPVGGDNLAEILAFLPESFDSRTKWPHCQTIGEIRDQGSCGSCWAFAATSVMADRICIKSGQTKNEELSAENLLSCCYQCGNGCRGGSLAESWRYYIKAGIVSGGGYHSEIGCRPYSIPQCSHYFSLFDNLPRCKGILPTPKCKKRCRSNYGKSFAQDKHYGSTYYRLQNNEALIRYEILTNGPVQTAFLIYHDFFSYKSGIYYTRNHRKVGGHSVKIIGWGEENGYPYWLCVNSWNSHWGDKGLFKIIRGYNHLGIESNVIAGEPLLN</sequence>
<dbReference type="InterPro" id="IPR025660">
    <property type="entry name" value="Pept_his_AS"/>
</dbReference>
<keyword evidence="7" id="KW-1015">Disulfide bond</keyword>
<evidence type="ECO:0000256" key="6">
    <source>
        <dbReference type="ARBA" id="ARBA00023145"/>
    </source>
</evidence>
<keyword evidence="6" id="KW-0865">Zymogen</keyword>
<dbReference type="OrthoDB" id="640249at2759"/>
<dbReference type="PANTHER" id="PTHR12411">
    <property type="entry name" value="CYSTEINE PROTEASE FAMILY C1-RELATED"/>
    <property type="match status" value="1"/>
</dbReference>
<dbReference type="CDD" id="cd02620">
    <property type="entry name" value="Peptidase_C1A_CathepsinB"/>
    <property type="match status" value="2"/>
</dbReference>
<name>A0A131ZVJ6_SARSC</name>
<reference evidence="9 10" key="1">
    <citation type="journal article" date="2015" name="Parasit. Vectors">
        <title>Draft genome of the scabies mite.</title>
        <authorList>
            <person name="Rider S.D.Jr."/>
            <person name="Morgan M.S."/>
            <person name="Arlian L.G."/>
        </authorList>
    </citation>
    <scope>NUCLEOTIDE SEQUENCE [LARGE SCALE GENOMIC DNA]</scope>
    <source>
        <strain evidence="9">Arlian Lab</strain>
    </source>
</reference>
<keyword evidence="5" id="KW-0788">Thiol protease</keyword>
<dbReference type="InterPro" id="IPR000169">
    <property type="entry name" value="Pept_cys_AS"/>
</dbReference>
<dbReference type="PROSITE" id="PS00139">
    <property type="entry name" value="THIOL_PROTEASE_CYS"/>
    <property type="match status" value="1"/>
</dbReference>
<organism evidence="9 10">
    <name type="scientific">Sarcoptes scabiei</name>
    <name type="common">Itch mite</name>
    <name type="synonym">Acarus scabiei</name>
    <dbReference type="NCBI Taxonomy" id="52283"/>
    <lineage>
        <taxon>Eukaryota</taxon>
        <taxon>Metazoa</taxon>
        <taxon>Ecdysozoa</taxon>
        <taxon>Arthropoda</taxon>
        <taxon>Chelicerata</taxon>
        <taxon>Arachnida</taxon>
        <taxon>Acari</taxon>
        <taxon>Acariformes</taxon>
        <taxon>Sarcoptiformes</taxon>
        <taxon>Astigmata</taxon>
        <taxon>Psoroptidia</taxon>
        <taxon>Sarcoptoidea</taxon>
        <taxon>Sarcoptidae</taxon>
        <taxon>Sarcoptinae</taxon>
        <taxon>Sarcoptes</taxon>
    </lineage>
</organism>
<dbReference type="GO" id="GO:0006508">
    <property type="term" value="P:proteolysis"/>
    <property type="evidence" value="ECO:0007669"/>
    <property type="project" value="UniProtKB-KW"/>
</dbReference>
<dbReference type="AlphaFoldDB" id="A0A131ZVJ6"/>
<keyword evidence="4" id="KW-0378">Hydrolase</keyword>
<comment type="similarity">
    <text evidence="1">Belongs to the peptidase C1 family.</text>
</comment>
<dbReference type="Pfam" id="PF00112">
    <property type="entry name" value="Peptidase_C1"/>
    <property type="match status" value="2"/>
</dbReference>
<evidence type="ECO:0000256" key="3">
    <source>
        <dbReference type="ARBA" id="ARBA00022729"/>
    </source>
</evidence>
<dbReference type="FunFam" id="3.90.70.10:FF:000031">
    <property type="entry name" value="Cathepsin B"/>
    <property type="match status" value="2"/>
</dbReference>
<evidence type="ECO:0000256" key="4">
    <source>
        <dbReference type="ARBA" id="ARBA00022801"/>
    </source>
</evidence>
<proteinExistence type="inferred from homology"/>
<evidence type="ECO:0000256" key="1">
    <source>
        <dbReference type="ARBA" id="ARBA00008455"/>
    </source>
</evidence>
<evidence type="ECO:0000259" key="8">
    <source>
        <dbReference type="SMART" id="SM00645"/>
    </source>
</evidence>
<dbReference type="InterPro" id="IPR038765">
    <property type="entry name" value="Papain-like_cys_pep_sf"/>
</dbReference>
<evidence type="ECO:0000313" key="10">
    <source>
        <dbReference type="Proteomes" id="UP000616769"/>
    </source>
</evidence>
<feature type="domain" description="Peptidase C1A papain C-terminal" evidence="8">
    <location>
        <begin position="420"/>
        <end position="670"/>
    </location>
</feature>
<evidence type="ECO:0000313" key="9">
    <source>
        <dbReference type="EMBL" id="KPM02651.1"/>
    </source>
</evidence>
<dbReference type="VEuPathDB" id="VectorBase:SSCA005816"/>
<dbReference type="InterPro" id="IPR013128">
    <property type="entry name" value="Peptidase_C1A"/>
</dbReference>
<accession>A0A131ZVJ6</accession>
<dbReference type="SMART" id="SM00645">
    <property type="entry name" value="Pept_C1"/>
    <property type="match status" value="2"/>
</dbReference>
<evidence type="ECO:0000256" key="2">
    <source>
        <dbReference type="ARBA" id="ARBA00022670"/>
    </source>
</evidence>
<dbReference type="Pfam" id="PF08127">
    <property type="entry name" value="Propeptide_C1"/>
    <property type="match status" value="2"/>
</dbReference>
<comment type="caution">
    <text evidence="9">The sequence shown here is derived from an EMBL/GenBank/DDBJ whole genome shotgun (WGS) entry which is preliminary data.</text>
</comment>
<dbReference type="InterPro" id="IPR000668">
    <property type="entry name" value="Peptidase_C1A_C"/>
</dbReference>
<dbReference type="Gene3D" id="3.90.70.10">
    <property type="entry name" value="Cysteine proteinases"/>
    <property type="match status" value="2"/>
</dbReference>
<dbReference type="Proteomes" id="UP000616769">
    <property type="component" value="Unassembled WGS sequence"/>
</dbReference>
<evidence type="ECO:0000256" key="5">
    <source>
        <dbReference type="ARBA" id="ARBA00022807"/>
    </source>
</evidence>
<dbReference type="PRINTS" id="PR00705">
    <property type="entry name" value="PAPAIN"/>
</dbReference>
<keyword evidence="3" id="KW-0732">Signal</keyword>
<protein>
    <submittedName>
        <fullName evidence="9">Cathepsin B-like protein 1</fullName>
    </submittedName>
</protein>
<dbReference type="PROSITE" id="PS00639">
    <property type="entry name" value="THIOL_PROTEASE_HIS"/>
    <property type="match status" value="2"/>
</dbReference>
<dbReference type="EMBL" id="JXLN01002519">
    <property type="protein sequence ID" value="KPM02651.1"/>
    <property type="molecule type" value="Genomic_DNA"/>
</dbReference>
<keyword evidence="2" id="KW-0645">Protease</keyword>